<dbReference type="EMBL" id="DUZY01000007">
    <property type="protein sequence ID" value="DAD45388.1"/>
    <property type="molecule type" value="Genomic_DNA"/>
</dbReference>
<sequence length="45" mass="5228">MLRYDLLLDLVLLFSTFASWVSTVMSRFSTHQLKEPIRTVKVLGD</sequence>
<dbReference type="Proteomes" id="UP000607653">
    <property type="component" value="Unassembled WGS sequence"/>
</dbReference>
<organism evidence="1 2">
    <name type="scientific">Nelumbo nucifera</name>
    <name type="common">Sacred lotus</name>
    <dbReference type="NCBI Taxonomy" id="4432"/>
    <lineage>
        <taxon>Eukaryota</taxon>
        <taxon>Viridiplantae</taxon>
        <taxon>Streptophyta</taxon>
        <taxon>Embryophyta</taxon>
        <taxon>Tracheophyta</taxon>
        <taxon>Spermatophyta</taxon>
        <taxon>Magnoliopsida</taxon>
        <taxon>Proteales</taxon>
        <taxon>Nelumbonaceae</taxon>
        <taxon>Nelumbo</taxon>
    </lineage>
</organism>
<name>A0A822ZU31_NELNU</name>
<proteinExistence type="predicted"/>
<comment type="caution">
    <text evidence="1">The sequence shown here is derived from an EMBL/GenBank/DDBJ whole genome shotgun (WGS) entry which is preliminary data.</text>
</comment>
<reference evidence="1 2" key="1">
    <citation type="journal article" date="2020" name="Mol. Biol. Evol.">
        <title>Distinct Expression and Methylation Patterns for Genes with Different Fates following a Single Whole-Genome Duplication in Flowering Plants.</title>
        <authorList>
            <person name="Shi T."/>
            <person name="Rahmani R.S."/>
            <person name="Gugger P.F."/>
            <person name="Wang M."/>
            <person name="Li H."/>
            <person name="Zhang Y."/>
            <person name="Li Z."/>
            <person name="Wang Q."/>
            <person name="Van de Peer Y."/>
            <person name="Marchal K."/>
            <person name="Chen J."/>
        </authorList>
    </citation>
    <scope>NUCLEOTIDE SEQUENCE [LARGE SCALE GENOMIC DNA]</scope>
    <source>
        <tissue evidence="1">Leaf</tissue>
    </source>
</reference>
<evidence type="ECO:0000313" key="2">
    <source>
        <dbReference type="Proteomes" id="UP000607653"/>
    </source>
</evidence>
<protein>
    <submittedName>
        <fullName evidence="1">Uncharacterized protein</fullName>
    </submittedName>
</protein>
<accession>A0A822ZU31</accession>
<keyword evidence="2" id="KW-1185">Reference proteome</keyword>
<evidence type="ECO:0000313" key="1">
    <source>
        <dbReference type="EMBL" id="DAD45388.1"/>
    </source>
</evidence>
<dbReference type="AlphaFoldDB" id="A0A822ZU31"/>
<gene>
    <name evidence="1" type="ORF">HUJ06_003618</name>
</gene>